<protein>
    <submittedName>
        <fullName evidence="6">Tyrosine-type recombinase/integrase</fullName>
    </submittedName>
</protein>
<dbReference type="RefSeq" id="WP_379783848.1">
    <property type="nucleotide sequence ID" value="NZ_JBHSMU010000013.1"/>
</dbReference>
<evidence type="ECO:0000313" key="6">
    <source>
        <dbReference type="EMBL" id="MFC5460726.1"/>
    </source>
</evidence>
<keyword evidence="4" id="KW-0233">DNA recombination</keyword>
<keyword evidence="2" id="KW-0229">DNA integration</keyword>
<sequence>MAEHLATYASPVIGALPVADVDTDLVVKVLSPIWGARTETATRVRGRIESILDWATVSKFRQGDNPARWRGHLENLLANPNKIAPVKNHPALPWREVPAFMTLLAQCQGTAARAAEFTILTAARSGEVRGASWKEVDMKAKVWTIPAGRMKARKEHRVPLSTAAMTLLATIPHRDGLIFPGRSESVALSDMSLTAVLRRMGRSDITIHGFRSSFRDWCAEVVGNSFPREVCEHALAHSLPDGVEAAYRRGDLLEKRVMLMQAWANYCYSQHESKQAM</sequence>
<dbReference type="Gene3D" id="1.10.150.130">
    <property type="match status" value="1"/>
</dbReference>
<dbReference type="Gene3D" id="1.10.443.10">
    <property type="entry name" value="Intergrase catalytic core"/>
    <property type="match status" value="1"/>
</dbReference>
<evidence type="ECO:0000256" key="1">
    <source>
        <dbReference type="ARBA" id="ARBA00008857"/>
    </source>
</evidence>
<evidence type="ECO:0000256" key="2">
    <source>
        <dbReference type="ARBA" id="ARBA00022908"/>
    </source>
</evidence>
<dbReference type="InterPro" id="IPR053876">
    <property type="entry name" value="Phage_int_M"/>
</dbReference>
<comment type="caution">
    <text evidence="6">The sequence shown here is derived from an EMBL/GenBank/DDBJ whole genome shotgun (WGS) entry which is preliminary data.</text>
</comment>
<dbReference type="SUPFAM" id="SSF56349">
    <property type="entry name" value="DNA breaking-rejoining enzymes"/>
    <property type="match status" value="1"/>
</dbReference>
<dbReference type="EMBL" id="JBHSMU010000013">
    <property type="protein sequence ID" value="MFC5460726.1"/>
    <property type="molecule type" value="Genomic_DNA"/>
</dbReference>
<dbReference type="InterPro" id="IPR013762">
    <property type="entry name" value="Integrase-like_cat_sf"/>
</dbReference>
<dbReference type="PROSITE" id="PS51898">
    <property type="entry name" value="TYR_RECOMBINASE"/>
    <property type="match status" value="1"/>
</dbReference>
<dbReference type="InterPro" id="IPR010998">
    <property type="entry name" value="Integrase_recombinase_N"/>
</dbReference>
<proteinExistence type="inferred from homology"/>
<feature type="domain" description="Tyr recombinase" evidence="5">
    <location>
        <begin position="87"/>
        <end position="260"/>
    </location>
</feature>
<dbReference type="Pfam" id="PF22022">
    <property type="entry name" value="Phage_int_M"/>
    <property type="match status" value="1"/>
</dbReference>
<keyword evidence="3" id="KW-0238">DNA-binding</keyword>
<evidence type="ECO:0000256" key="4">
    <source>
        <dbReference type="ARBA" id="ARBA00023172"/>
    </source>
</evidence>
<organism evidence="6 7">
    <name type="scientific">Massilia niabensis</name>
    <dbReference type="NCBI Taxonomy" id="544910"/>
    <lineage>
        <taxon>Bacteria</taxon>
        <taxon>Pseudomonadati</taxon>
        <taxon>Pseudomonadota</taxon>
        <taxon>Betaproteobacteria</taxon>
        <taxon>Burkholderiales</taxon>
        <taxon>Oxalobacteraceae</taxon>
        <taxon>Telluria group</taxon>
        <taxon>Massilia</taxon>
    </lineage>
</organism>
<dbReference type="PANTHER" id="PTHR30629:SF2">
    <property type="entry name" value="PROPHAGE INTEGRASE INTS-RELATED"/>
    <property type="match status" value="1"/>
</dbReference>
<dbReference type="PANTHER" id="PTHR30629">
    <property type="entry name" value="PROPHAGE INTEGRASE"/>
    <property type="match status" value="1"/>
</dbReference>
<keyword evidence="7" id="KW-1185">Reference proteome</keyword>
<dbReference type="Pfam" id="PF00589">
    <property type="entry name" value="Phage_integrase"/>
    <property type="match status" value="1"/>
</dbReference>
<evidence type="ECO:0000259" key="5">
    <source>
        <dbReference type="PROSITE" id="PS51898"/>
    </source>
</evidence>
<comment type="similarity">
    <text evidence="1">Belongs to the 'phage' integrase family.</text>
</comment>
<dbReference type="InterPro" id="IPR050808">
    <property type="entry name" value="Phage_Integrase"/>
</dbReference>
<dbReference type="Proteomes" id="UP001596050">
    <property type="component" value="Unassembled WGS sequence"/>
</dbReference>
<dbReference type="InterPro" id="IPR011010">
    <property type="entry name" value="DNA_brk_join_enz"/>
</dbReference>
<dbReference type="CDD" id="cd00801">
    <property type="entry name" value="INT_P4_C"/>
    <property type="match status" value="1"/>
</dbReference>
<dbReference type="InterPro" id="IPR002104">
    <property type="entry name" value="Integrase_catalytic"/>
</dbReference>
<name>A0ABW0L8R7_9BURK</name>
<gene>
    <name evidence="6" type="ORF">ACFPN5_13010</name>
</gene>
<reference evidence="7" key="1">
    <citation type="journal article" date="2019" name="Int. J. Syst. Evol. Microbiol.">
        <title>The Global Catalogue of Microorganisms (GCM) 10K type strain sequencing project: providing services to taxonomists for standard genome sequencing and annotation.</title>
        <authorList>
            <consortium name="The Broad Institute Genomics Platform"/>
            <consortium name="The Broad Institute Genome Sequencing Center for Infectious Disease"/>
            <person name="Wu L."/>
            <person name="Ma J."/>
        </authorList>
    </citation>
    <scope>NUCLEOTIDE SEQUENCE [LARGE SCALE GENOMIC DNA]</scope>
    <source>
        <strain evidence="7">KACC 12649</strain>
    </source>
</reference>
<evidence type="ECO:0000313" key="7">
    <source>
        <dbReference type="Proteomes" id="UP001596050"/>
    </source>
</evidence>
<evidence type="ECO:0000256" key="3">
    <source>
        <dbReference type="ARBA" id="ARBA00023125"/>
    </source>
</evidence>
<accession>A0ABW0L8R7</accession>